<name>A0A8H9LXN7_KITAU</name>
<proteinExistence type="predicted"/>
<sequence>MDEQDQRSGALFDQVQAPGGCLDGAVAQVGGRRGLVHGFSSVHGRPRLPTDLAARRAPDARTLVILANWQDRAVEAAWLEGVGRW</sequence>
<comment type="caution">
    <text evidence="1">The sequence shown here is derived from an EMBL/GenBank/DDBJ whole genome shotgun (WGS) entry which is preliminary data.</text>
</comment>
<evidence type="ECO:0000313" key="1">
    <source>
        <dbReference type="EMBL" id="GGU94070.1"/>
    </source>
</evidence>
<dbReference type="EMBL" id="BMUB01000015">
    <property type="protein sequence ID" value="GGU94070.1"/>
    <property type="molecule type" value="Genomic_DNA"/>
</dbReference>
<reference evidence="1" key="2">
    <citation type="submission" date="2020-09" db="EMBL/GenBank/DDBJ databases">
        <authorList>
            <person name="Sun Q."/>
            <person name="Ohkuma M."/>
        </authorList>
    </citation>
    <scope>NUCLEOTIDE SEQUENCE</scope>
    <source>
        <strain evidence="1">JCM 4434</strain>
    </source>
</reference>
<protein>
    <submittedName>
        <fullName evidence="1">Uncharacterized protein</fullName>
    </submittedName>
</protein>
<reference evidence="1" key="1">
    <citation type="journal article" date="2014" name="Int. J. Syst. Evol. Microbiol.">
        <title>Complete genome sequence of Corynebacterium casei LMG S-19264T (=DSM 44701T), isolated from a smear-ripened cheese.</title>
        <authorList>
            <consortium name="US DOE Joint Genome Institute (JGI-PGF)"/>
            <person name="Walter F."/>
            <person name="Albersmeier A."/>
            <person name="Kalinowski J."/>
            <person name="Ruckert C."/>
        </authorList>
    </citation>
    <scope>NUCLEOTIDE SEQUENCE</scope>
    <source>
        <strain evidence="1">JCM 4434</strain>
    </source>
</reference>
<dbReference type="AlphaFoldDB" id="A0A8H9LXN7"/>
<gene>
    <name evidence="1" type="ORF">GCM10010502_54820</name>
</gene>
<evidence type="ECO:0000313" key="2">
    <source>
        <dbReference type="Proteomes" id="UP000610124"/>
    </source>
</evidence>
<accession>A0A8H9LXN7</accession>
<organism evidence="1 2">
    <name type="scientific">Kitasatospora aureofaciens</name>
    <name type="common">Streptomyces aureofaciens</name>
    <dbReference type="NCBI Taxonomy" id="1894"/>
    <lineage>
        <taxon>Bacteria</taxon>
        <taxon>Bacillati</taxon>
        <taxon>Actinomycetota</taxon>
        <taxon>Actinomycetes</taxon>
        <taxon>Kitasatosporales</taxon>
        <taxon>Streptomycetaceae</taxon>
        <taxon>Kitasatospora</taxon>
    </lineage>
</organism>
<dbReference type="Proteomes" id="UP000610124">
    <property type="component" value="Unassembled WGS sequence"/>
</dbReference>